<evidence type="ECO:0000313" key="2">
    <source>
        <dbReference type="Proteomes" id="UP000324222"/>
    </source>
</evidence>
<comment type="caution">
    <text evidence="1">The sequence shown here is derived from an EMBL/GenBank/DDBJ whole genome shotgun (WGS) entry which is preliminary data.</text>
</comment>
<proteinExistence type="predicted"/>
<reference evidence="1 2" key="1">
    <citation type="submission" date="2019-05" db="EMBL/GenBank/DDBJ databases">
        <title>Another draft genome of Portunus trituberculatus and its Hox gene families provides insights of decapod evolution.</title>
        <authorList>
            <person name="Jeong J.-H."/>
            <person name="Song I."/>
            <person name="Kim S."/>
            <person name="Choi T."/>
            <person name="Kim D."/>
            <person name="Ryu S."/>
            <person name="Kim W."/>
        </authorList>
    </citation>
    <scope>NUCLEOTIDE SEQUENCE [LARGE SCALE GENOMIC DNA]</scope>
    <source>
        <tissue evidence="1">Muscle</tissue>
    </source>
</reference>
<gene>
    <name evidence="1" type="ORF">E2C01_057643</name>
</gene>
<dbReference type="EMBL" id="VSRR010020950">
    <property type="protein sequence ID" value="MPC63545.1"/>
    <property type="molecule type" value="Genomic_DNA"/>
</dbReference>
<dbReference type="Proteomes" id="UP000324222">
    <property type="component" value="Unassembled WGS sequence"/>
</dbReference>
<organism evidence="1 2">
    <name type="scientific">Portunus trituberculatus</name>
    <name type="common">Swimming crab</name>
    <name type="synonym">Neptunus trituberculatus</name>
    <dbReference type="NCBI Taxonomy" id="210409"/>
    <lineage>
        <taxon>Eukaryota</taxon>
        <taxon>Metazoa</taxon>
        <taxon>Ecdysozoa</taxon>
        <taxon>Arthropoda</taxon>
        <taxon>Crustacea</taxon>
        <taxon>Multicrustacea</taxon>
        <taxon>Malacostraca</taxon>
        <taxon>Eumalacostraca</taxon>
        <taxon>Eucarida</taxon>
        <taxon>Decapoda</taxon>
        <taxon>Pleocyemata</taxon>
        <taxon>Brachyura</taxon>
        <taxon>Eubrachyura</taxon>
        <taxon>Portunoidea</taxon>
        <taxon>Portunidae</taxon>
        <taxon>Portuninae</taxon>
        <taxon>Portunus</taxon>
    </lineage>
</organism>
<sequence>MIASAFGVACHHKAQVWRAVSDAMITLDARITCSPAGRNTGAESDIRRQECGPPASCSVLSKARGGGGVLF</sequence>
<dbReference type="AlphaFoldDB" id="A0A5B7H1P6"/>
<keyword evidence="2" id="KW-1185">Reference proteome</keyword>
<name>A0A5B7H1P6_PORTR</name>
<evidence type="ECO:0000313" key="1">
    <source>
        <dbReference type="EMBL" id="MPC63545.1"/>
    </source>
</evidence>
<accession>A0A5B7H1P6</accession>
<protein>
    <submittedName>
        <fullName evidence="1">Uncharacterized protein</fullName>
    </submittedName>
</protein>